<feature type="compositionally biased region" description="Basic residues" evidence="1">
    <location>
        <begin position="145"/>
        <end position="155"/>
    </location>
</feature>
<dbReference type="InterPro" id="IPR041657">
    <property type="entry name" value="HTH_17"/>
</dbReference>
<sequence>MALRSDELHYNLQHLNGMLTTHEAAKQLDLSYWHFMHLVEAGRIPGVRVVDRWLFSPADLDEYKRRRYGELVDLARTALSHPDVDLTEKQATICRYLANSERPSAIARKLQQSRQAVYSQITLIREKVARILDQRSDANGDQSLARRRGRRRQRNKGPIPLPTSVSDPQAEAPACSSSTAAEATDPSVTP</sequence>
<dbReference type="NCBIfam" id="TIGR01764">
    <property type="entry name" value="excise"/>
    <property type="match status" value="1"/>
</dbReference>
<dbReference type="AlphaFoldDB" id="A0A455SW99"/>
<dbReference type="Pfam" id="PF12728">
    <property type="entry name" value="HTH_17"/>
    <property type="match status" value="1"/>
</dbReference>
<gene>
    <name evidence="3" type="ORF">KTA_08460</name>
</gene>
<evidence type="ECO:0000313" key="3">
    <source>
        <dbReference type="EMBL" id="BBH92647.1"/>
    </source>
</evidence>
<organism evidence="3">
    <name type="scientific">Thermogemmatispora argillosa</name>
    <dbReference type="NCBI Taxonomy" id="2045280"/>
    <lineage>
        <taxon>Bacteria</taxon>
        <taxon>Bacillati</taxon>
        <taxon>Chloroflexota</taxon>
        <taxon>Ktedonobacteria</taxon>
        <taxon>Thermogemmatisporales</taxon>
        <taxon>Thermogemmatisporaceae</taxon>
        <taxon>Thermogemmatispora</taxon>
    </lineage>
</organism>
<dbReference type="EMBL" id="AP019377">
    <property type="protein sequence ID" value="BBH92647.1"/>
    <property type="molecule type" value="Genomic_DNA"/>
</dbReference>
<reference evidence="3" key="1">
    <citation type="submission" date="2018-12" db="EMBL/GenBank/DDBJ databases">
        <title>Novel natural products biosynthetic potential of the class Ktedonobacteria.</title>
        <authorList>
            <person name="Zheng Y."/>
            <person name="Saitou A."/>
            <person name="Wang C.M."/>
            <person name="Toyoda A."/>
            <person name="Minakuchi Y."/>
            <person name="Sekiguchi Y."/>
            <person name="Ueda K."/>
            <person name="Takano H."/>
            <person name="Sakai Y."/>
            <person name="Yokota A."/>
            <person name="Yabe S."/>
        </authorList>
    </citation>
    <scope>NUCLEOTIDE SEQUENCE</scope>
    <source>
        <strain evidence="3">A3-2</strain>
    </source>
</reference>
<protein>
    <recommendedName>
        <fullName evidence="2">Helix-turn-helix domain-containing protein</fullName>
    </recommendedName>
</protein>
<proteinExistence type="predicted"/>
<feature type="region of interest" description="Disordered" evidence="1">
    <location>
        <begin position="139"/>
        <end position="190"/>
    </location>
</feature>
<feature type="compositionally biased region" description="Polar residues" evidence="1">
    <location>
        <begin position="175"/>
        <end position="190"/>
    </location>
</feature>
<dbReference type="InterPro" id="IPR010093">
    <property type="entry name" value="SinI_DNA-bd"/>
</dbReference>
<name>A0A455SW99_9CHLR</name>
<feature type="domain" description="Helix-turn-helix" evidence="2">
    <location>
        <begin position="18"/>
        <end position="67"/>
    </location>
</feature>
<dbReference type="GO" id="GO:0003677">
    <property type="term" value="F:DNA binding"/>
    <property type="evidence" value="ECO:0007669"/>
    <property type="project" value="InterPro"/>
</dbReference>
<evidence type="ECO:0000259" key="2">
    <source>
        <dbReference type="Pfam" id="PF12728"/>
    </source>
</evidence>
<evidence type="ECO:0000256" key="1">
    <source>
        <dbReference type="SAM" id="MobiDB-lite"/>
    </source>
</evidence>
<accession>A0A455SW99</accession>